<protein>
    <submittedName>
        <fullName evidence="4">FecR family protein</fullName>
    </submittedName>
</protein>
<reference evidence="5" key="1">
    <citation type="journal article" date="2019" name="Int. J. Syst. Evol. Microbiol.">
        <title>The Global Catalogue of Microorganisms (GCM) 10K type strain sequencing project: providing services to taxonomists for standard genome sequencing and annotation.</title>
        <authorList>
            <consortium name="The Broad Institute Genomics Platform"/>
            <consortium name="The Broad Institute Genome Sequencing Center for Infectious Disease"/>
            <person name="Wu L."/>
            <person name="Ma J."/>
        </authorList>
    </citation>
    <scope>NUCLEOTIDE SEQUENCE [LARGE SCALE GENOMIC DNA]</scope>
    <source>
        <strain evidence="5">KCTC 23299</strain>
    </source>
</reference>
<evidence type="ECO:0000256" key="1">
    <source>
        <dbReference type="SAM" id="Phobius"/>
    </source>
</evidence>
<evidence type="ECO:0000313" key="4">
    <source>
        <dbReference type="EMBL" id="MFD2919250.1"/>
    </source>
</evidence>
<keyword evidence="1" id="KW-0472">Membrane</keyword>
<organism evidence="4 5">
    <name type="scientific">Terrimonas rubra</name>
    <dbReference type="NCBI Taxonomy" id="1035890"/>
    <lineage>
        <taxon>Bacteria</taxon>
        <taxon>Pseudomonadati</taxon>
        <taxon>Bacteroidota</taxon>
        <taxon>Chitinophagia</taxon>
        <taxon>Chitinophagales</taxon>
        <taxon>Chitinophagaceae</taxon>
        <taxon>Terrimonas</taxon>
    </lineage>
</organism>
<dbReference type="Pfam" id="PF16344">
    <property type="entry name" value="FecR_C"/>
    <property type="match status" value="1"/>
</dbReference>
<dbReference type="Proteomes" id="UP001597511">
    <property type="component" value="Unassembled WGS sequence"/>
</dbReference>
<evidence type="ECO:0000313" key="5">
    <source>
        <dbReference type="Proteomes" id="UP001597511"/>
    </source>
</evidence>
<dbReference type="Pfam" id="PF04773">
    <property type="entry name" value="FecR"/>
    <property type="match status" value="1"/>
</dbReference>
<name>A0ABW6A436_9BACT</name>
<keyword evidence="5" id="KW-1185">Reference proteome</keyword>
<dbReference type="InterPro" id="IPR006860">
    <property type="entry name" value="FecR"/>
</dbReference>
<dbReference type="Gene3D" id="2.60.120.1440">
    <property type="match status" value="1"/>
</dbReference>
<dbReference type="InterPro" id="IPR012373">
    <property type="entry name" value="Ferrdict_sens_TM"/>
</dbReference>
<dbReference type="Gene3D" id="3.55.50.30">
    <property type="match status" value="1"/>
</dbReference>
<keyword evidence="1" id="KW-0812">Transmembrane</keyword>
<dbReference type="RefSeq" id="WP_386096252.1">
    <property type="nucleotide sequence ID" value="NZ_JBHUOZ010000001.1"/>
</dbReference>
<feature type="transmembrane region" description="Helical" evidence="1">
    <location>
        <begin position="99"/>
        <end position="118"/>
    </location>
</feature>
<evidence type="ECO:0000259" key="2">
    <source>
        <dbReference type="Pfam" id="PF04773"/>
    </source>
</evidence>
<proteinExistence type="predicted"/>
<keyword evidence="1" id="KW-1133">Transmembrane helix</keyword>
<dbReference type="PANTHER" id="PTHR30273">
    <property type="entry name" value="PERIPLASMIC SIGNAL SENSOR AND SIGMA FACTOR ACTIVATOR FECR-RELATED"/>
    <property type="match status" value="1"/>
</dbReference>
<gene>
    <name evidence="4" type="ORF">ACFS6H_05950</name>
</gene>
<comment type="caution">
    <text evidence="4">The sequence shown here is derived from an EMBL/GenBank/DDBJ whole genome shotgun (WGS) entry which is preliminary data.</text>
</comment>
<dbReference type="EMBL" id="JBHUOZ010000001">
    <property type="protein sequence ID" value="MFD2919250.1"/>
    <property type="molecule type" value="Genomic_DNA"/>
</dbReference>
<feature type="domain" description="FecR protein" evidence="2">
    <location>
        <begin position="138"/>
        <end position="231"/>
    </location>
</feature>
<dbReference type="InterPro" id="IPR032508">
    <property type="entry name" value="FecR_C"/>
</dbReference>
<sequence>MEITDKIPHRLWHLVARKMTNDITTEELKELEDILLKNAGLASAIDIHYSFFNTPYKDTISQKDLENLRRKMEKEFPKEFLAEHLEDKFTIIPGRRKKIIWAISCCFMLVVIISLASINSKTTDKQVANYRVESNMKIATAPKITETVLPDGSKVILNEKSNIVLDKEFGKANRNIYLDGEAFFDVTHNPQLPMIVHVGQIKVKVIGAVFNLRSYKAEKKVEASLIKGAIEITSVNDKKLKLQVEPNEKVIIHTGSISMLNQAQKDRPVSNVFAIKIMQLKQESQSGLIPEISWVENKLVFDEESFEDLADRLEQWYQVQIEINDENIKNKKFTGVFDNESISEALYALQISFPFDFKIKNNFITISKK</sequence>
<dbReference type="PANTHER" id="PTHR30273:SF2">
    <property type="entry name" value="PROTEIN FECR"/>
    <property type="match status" value="1"/>
</dbReference>
<accession>A0ABW6A436</accession>
<feature type="domain" description="Protein FecR C-terminal" evidence="3">
    <location>
        <begin position="298"/>
        <end position="366"/>
    </location>
</feature>
<evidence type="ECO:0000259" key="3">
    <source>
        <dbReference type="Pfam" id="PF16344"/>
    </source>
</evidence>